<dbReference type="Proteomes" id="UP000232688">
    <property type="component" value="Unassembled WGS sequence"/>
</dbReference>
<organism evidence="1 2">
    <name type="scientific">Rhizophagus irregularis</name>
    <dbReference type="NCBI Taxonomy" id="588596"/>
    <lineage>
        <taxon>Eukaryota</taxon>
        <taxon>Fungi</taxon>
        <taxon>Fungi incertae sedis</taxon>
        <taxon>Mucoromycota</taxon>
        <taxon>Glomeromycotina</taxon>
        <taxon>Glomeromycetes</taxon>
        <taxon>Glomerales</taxon>
        <taxon>Glomeraceae</taxon>
        <taxon>Rhizophagus</taxon>
    </lineage>
</organism>
<proteinExistence type="predicted"/>
<dbReference type="VEuPathDB" id="FungiDB:RhiirA1_541803"/>
<evidence type="ECO:0000313" key="2">
    <source>
        <dbReference type="Proteomes" id="UP000232688"/>
    </source>
</evidence>
<dbReference type="EMBL" id="LLXH01001940">
    <property type="protein sequence ID" value="PKC57057.1"/>
    <property type="molecule type" value="Genomic_DNA"/>
</dbReference>
<dbReference type="VEuPathDB" id="FungiDB:RhiirFUN_010550"/>
<reference evidence="1 2" key="1">
    <citation type="submission" date="2017-10" db="EMBL/GenBank/DDBJ databases">
        <title>Extensive intraspecific genome diversity in a model arbuscular mycorrhizal fungus.</title>
        <authorList>
            <person name="Chen E.C.H."/>
            <person name="Morin E."/>
            <person name="Baudet D."/>
            <person name="Noel J."/>
            <person name="Ndikumana S."/>
            <person name="Charron P."/>
            <person name="St-Onge C."/>
            <person name="Giorgi J."/>
            <person name="Grigoriev I.V."/>
            <person name="Roux C."/>
            <person name="Martin F.M."/>
            <person name="Corradi N."/>
        </authorList>
    </citation>
    <scope>NUCLEOTIDE SEQUENCE [LARGE SCALE GENOMIC DNA]</scope>
    <source>
        <strain evidence="1 2">A1</strain>
    </source>
</reference>
<name>A0A2N0R174_9GLOM</name>
<dbReference type="AlphaFoldDB" id="A0A2N0R174"/>
<sequence>MKSIEENCSKKLSSKTRLYFLLEFVKSLNHDDYFYVRKLDDIQLLELPFDNNEGDADVAYNEIIRFYYLQGGSVFSPKTIFLNPFRPPELKHKTNKGAPQKVVAKPCKPLQILRTLQSNSQNETNTFASEKRNTKRTRNLSEIQKYISINLLFV</sequence>
<accession>A0A2N0R174</accession>
<comment type="caution">
    <text evidence="1">The sequence shown here is derived from an EMBL/GenBank/DDBJ whole genome shotgun (WGS) entry which is preliminary data.</text>
</comment>
<evidence type="ECO:0000313" key="1">
    <source>
        <dbReference type="EMBL" id="PKC57057.1"/>
    </source>
</evidence>
<protein>
    <submittedName>
        <fullName evidence="1">Uncharacterized protein</fullName>
    </submittedName>
</protein>
<reference evidence="1 2" key="2">
    <citation type="submission" date="2017-10" db="EMBL/GenBank/DDBJ databases">
        <title>Genome analyses suggest a sexual origin of heterokaryosis in a supposedly ancient asexual fungus.</title>
        <authorList>
            <person name="Corradi N."/>
            <person name="Sedzielewska K."/>
            <person name="Noel J."/>
            <person name="Charron P."/>
            <person name="Farinelli L."/>
            <person name="Marton T."/>
            <person name="Kruger M."/>
            <person name="Pelin A."/>
            <person name="Brachmann A."/>
            <person name="Corradi N."/>
        </authorList>
    </citation>
    <scope>NUCLEOTIDE SEQUENCE [LARGE SCALE GENOMIC DNA]</scope>
    <source>
        <strain evidence="1 2">A1</strain>
    </source>
</reference>
<gene>
    <name evidence="1" type="ORF">RhiirA1_541803</name>
</gene>